<evidence type="ECO:0000313" key="3">
    <source>
        <dbReference type="EMBL" id="CAK0805093.1"/>
    </source>
</evidence>
<evidence type="ECO:0008006" key="5">
    <source>
        <dbReference type="Google" id="ProtNLM"/>
    </source>
</evidence>
<reference evidence="3" key="1">
    <citation type="submission" date="2023-10" db="EMBL/GenBank/DDBJ databases">
        <authorList>
            <person name="Chen Y."/>
            <person name="Shah S."/>
            <person name="Dougan E. K."/>
            <person name="Thang M."/>
            <person name="Chan C."/>
        </authorList>
    </citation>
    <scope>NUCLEOTIDE SEQUENCE [LARGE SCALE GENOMIC DNA]</scope>
</reference>
<name>A0ABN9QGH0_9DINO</name>
<proteinExistence type="predicted"/>
<gene>
    <name evidence="3" type="ORF">PCOR1329_LOCUS11711</name>
</gene>
<organism evidence="3 4">
    <name type="scientific">Prorocentrum cordatum</name>
    <dbReference type="NCBI Taxonomy" id="2364126"/>
    <lineage>
        <taxon>Eukaryota</taxon>
        <taxon>Sar</taxon>
        <taxon>Alveolata</taxon>
        <taxon>Dinophyceae</taxon>
        <taxon>Prorocentrales</taxon>
        <taxon>Prorocentraceae</taxon>
        <taxon>Prorocentrum</taxon>
    </lineage>
</organism>
<feature type="region of interest" description="Disordered" evidence="1">
    <location>
        <begin position="338"/>
        <end position="357"/>
    </location>
</feature>
<evidence type="ECO:0000256" key="1">
    <source>
        <dbReference type="SAM" id="MobiDB-lite"/>
    </source>
</evidence>
<feature type="chain" id="PRO_5045509471" description="SREBP regulating gene protein" evidence="2">
    <location>
        <begin position="17"/>
        <end position="466"/>
    </location>
</feature>
<evidence type="ECO:0000313" key="4">
    <source>
        <dbReference type="Proteomes" id="UP001189429"/>
    </source>
</evidence>
<keyword evidence="4" id="KW-1185">Reference proteome</keyword>
<accession>A0ABN9QGH0</accession>
<dbReference type="EMBL" id="CAUYUJ010003376">
    <property type="protein sequence ID" value="CAK0805093.1"/>
    <property type="molecule type" value="Genomic_DNA"/>
</dbReference>
<protein>
    <recommendedName>
        <fullName evidence="5">SREBP regulating gene protein</fullName>
    </recommendedName>
</protein>
<evidence type="ECO:0000256" key="2">
    <source>
        <dbReference type="SAM" id="SignalP"/>
    </source>
</evidence>
<comment type="caution">
    <text evidence="3">The sequence shown here is derived from an EMBL/GenBank/DDBJ whole genome shotgun (WGS) entry which is preliminary data.</text>
</comment>
<dbReference type="Proteomes" id="UP001189429">
    <property type="component" value="Unassembled WGS sequence"/>
</dbReference>
<feature type="signal peptide" evidence="2">
    <location>
        <begin position="1"/>
        <end position="16"/>
    </location>
</feature>
<sequence>MALLIAAASLLALAHASGPQASCAVGQQCAAGEQDDTGMLQKSSQMMQLNRHEQMSVRTTPTNDAECKDVKGINTGLPIVYDSSCPGLCCFEDQPCRYNNTGCYSAALAQQMTRTTPTNDAECKAVPGINTGLPIVYDSSCPGLCCFEDQPCRYNNTGCYSAALAQQKLRTTPTNDAECKAVKGINTGLPIVYDSSCPGLCCFEDQPCRYNNTGCYSAALAQQRVRKTPTNDAECKAVKGINTGLPIVYDSSCPRHVLLRGPAVQVQQHGLLLRSLGAAEVEDDAHERRRVQGREGHQHGLAHRLRLQLPWPVLLRGPAAQVQQHGLLLRSLGAAEGEDAHERRRVQGRRGYQQGPAHRLRLQLPRPVLLRGPAVQVQQHGLLLRSLGAAEVDDAHERRRVQGRGGYQQGPAHRLRLQLPRPVLLRGSCKDVEGINKDLPIVYDSSCPGLCCFEDQPCRYNNTGCY</sequence>
<keyword evidence="2" id="KW-0732">Signal</keyword>